<evidence type="ECO:0000256" key="3">
    <source>
        <dbReference type="ARBA" id="ARBA00023163"/>
    </source>
</evidence>
<keyword evidence="2 4" id="KW-0238">DNA-binding</keyword>
<keyword evidence="8" id="KW-1185">Reference proteome</keyword>
<dbReference type="Pfam" id="PF00440">
    <property type="entry name" value="TetR_N"/>
    <property type="match status" value="1"/>
</dbReference>
<dbReference type="GO" id="GO:0003700">
    <property type="term" value="F:DNA-binding transcription factor activity"/>
    <property type="evidence" value="ECO:0007669"/>
    <property type="project" value="TreeGrafter"/>
</dbReference>
<dbReference type="EMBL" id="CP030032">
    <property type="protein sequence ID" value="AWV90269.1"/>
    <property type="molecule type" value="Genomic_DNA"/>
</dbReference>
<dbReference type="KEGG" id="bsed:DN745_13385"/>
<feature type="region of interest" description="Disordered" evidence="5">
    <location>
        <begin position="1"/>
        <end position="20"/>
    </location>
</feature>
<feature type="compositionally biased region" description="Polar residues" evidence="5">
    <location>
        <begin position="1"/>
        <end position="14"/>
    </location>
</feature>
<dbReference type="InterPro" id="IPR036271">
    <property type="entry name" value="Tet_transcr_reg_TetR-rel_C_sf"/>
</dbReference>
<dbReference type="Proteomes" id="UP000249799">
    <property type="component" value="Chromosome"/>
</dbReference>
<evidence type="ECO:0000256" key="4">
    <source>
        <dbReference type="PROSITE-ProRule" id="PRU00335"/>
    </source>
</evidence>
<dbReference type="InterPro" id="IPR009057">
    <property type="entry name" value="Homeodomain-like_sf"/>
</dbReference>
<dbReference type="SUPFAM" id="SSF48498">
    <property type="entry name" value="Tetracyclin repressor-like, C-terminal domain"/>
    <property type="match status" value="1"/>
</dbReference>
<name>A0A2Z4FMS2_9DELT</name>
<keyword evidence="1" id="KW-0805">Transcription regulation</keyword>
<dbReference type="Gene3D" id="1.10.357.10">
    <property type="entry name" value="Tetracycline Repressor, domain 2"/>
    <property type="match status" value="1"/>
</dbReference>
<sequence>MTYTNGKKMTQPTRQRLGRSEAREMILEAAARVFNQKGRALTVEDIAQEADYSTSALYKHFSNKEDILHTLWVQVGERMAEIFQSEPPVELHFTKRLKWTFYGMAKMAEDTREFFLAGMANTPMGAVGCEMESAYMDHYRTMRSSMIALMQRGIDEGVLRPNPAELYSMALGGHLHSVVMHWAIHGPYPLKPKIDQLLEIFLTGAACEEVRSSILAQSPRP</sequence>
<dbReference type="InterPro" id="IPR001647">
    <property type="entry name" value="HTH_TetR"/>
</dbReference>
<dbReference type="PANTHER" id="PTHR30055:SF234">
    <property type="entry name" value="HTH-TYPE TRANSCRIPTIONAL REGULATOR BETI"/>
    <property type="match status" value="1"/>
</dbReference>
<dbReference type="PROSITE" id="PS50977">
    <property type="entry name" value="HTH_TETR_2"/>
    <property type="match status" value="1"/>
</dbReference>
<dbReference type="PANTHER" id="PTHR30055">
    <property type="entry name" value="HTH-TYPE TRANSCRIPTIONAL REGULATOR RUTR"/>
    <property type="match status" value="1"/>
</dbReference>
<proteinExistence type="predicted"/>
<reference evidence="7 8" key="1">
    <citation type="submission" date="2018-06" db="EMBL/GenBank/DDBJ databases">
        <title>Lujinxingia sediminis gen. nov. sp. nov., a new facultative anaerobic member of the class Deltaproteobacteria, and proposal of Lujinxingaceae fam. nov.</title>
        <authorList>
            <person name="Guo L.-Y."/>
            <person name="Li C.-M."/>
            <person name="Wang S."/>
            <person name="Du Z.-J."/>
        </authorList>
    </citation>
    <scope>NUCLEOTIDE SEQUENCE [LARGE SCALE GENOMIC DNA]</scope>
    <source>
        <strain evidence="7 8">FA350</strain>
    </source>
</reference>
<evidence type="ECO:0000259" key="6">
    <source>
        <dbReference type="PROSITE" id="PS50977"/>
    </source>
</evidence>
<accession>A0A2Z4FMS2</accession>
<protein>
    <recommendedName>
        <fullName evidence="6">HTH tetR-type domain-containing protein</fullName>
    </recommendedName>
</protein>
<gene>
    <name evidence="7" type="ORF">DN745_13385</name>
</gene>
<organism evidence="7 8">
    <name type="scientific">Bradymonas sediminis</name>
    <dbReference type="NCBI Taxonomy" id="1548548"/>
    <lineage>
        <taxon>Bacteria</taxon>
        <taxon>Deltaproteobacteria</taxon>
        <taxon>Bradymonadales</taxon>
        <taxon>Bradymonadaceae</taxon>
        <taxon>Bradymonas</taxon>
    </lineage>
</organism>
<evidence type="ECO:0000256" key="5">
    <source>
        <dbReference type="SAM" id="MobiDB-lite"/>
    </source>
</evidence>
<dbReference type="PRINTS" id="PR00455">
    <property type="entry name" value="HTHTETR"/>
</dbReference>
<evidence type="ECO:0000313" key="8">
    <source>
        <dbReference type="Proteomes" id="UP000249799"/>
    </source>
</evidence>
<evidence type="ECO:0000256" key="2">
    <source>
        <dbReference type="ARBA" id="ARBA00023125"/>
    </source>
</evidence>
<dbReference type="GO" id="GO:0000976">
    <property type="term" value="F:transcription cis-regulatory region binding"/>
    <property type="evidence" value="ECO:0007669"/>
    <property type="project" value="TreeGrafter"/>
</dbReference>
<feature type="DNA-binding region" description="H-T-H motif" evidence="4">
    <location>
        <begin position="42"/>
        <end position="61"/>
    </location>
</feature>
<dbReference type="AlphaFoldDB" id="A0A2Z4FMS2"/>
<dbReference type="OrthoDB" id="9798857at2"/>
<evidence type="ECO:0000313" key="7">
    <source>
        <dbReference type="EMBL" id="AWV90269.1"/>
    </source>
</evidence>
<keyword evidence="3" id="KW-0804">Transcription</keyword>
<dbReference type="InterPro" id="IPR050109">
    <property type="entry name" value="HTH-type_TetR-like_transc_reg"/>
</dbReference>
<dbReference type="SUPFAM" id="SSF46689">
    <property type="entry name" value="Homeodomain-like"/>
    <property type="match status" value="1"/>
</dbReference>
<evidence type="ECO:0000256" key="1">
    <source>
        <dbReference type="ARBA" id="ARBA00023015"/>
    </source>
</evidence>
<feature type="domain" description="HTH tetR-type" evidence="6">
    <location>
        <begin position="20"/>
        <end position="79"/>
    </location>
</feature>